<protein>
    <submittedName>
        <fullName evidence="1">Uncharacterized protein</fullName>
    </submittedName>
</protein>
<dbReference type="AlphaFoldDB" id="A0A7J7KA93"/>
<organism evidence="1 2">
    <name type="scientific">Bugula neritina</name>
    <name type="common">Brown bryozoan</name>
    <name type="synonym">Sertularia neritina</name>
    <dbReference type="NCBI Taxonomy" id="10212"/>
    <lineage>
        <taxon>Eukaryota</taxon>
        <taxon>Metazoa</taxon>
        <taxon>Spiralia</taxon>
        <taxon>Lophotrochozoa</taxon>
        <taxon>Bryozoa</taxon>
        <taxon>Gymnolaemata</taxon>
        <taxon>Cheilostomatida</taxon>
        <taxon>Flustrina</taxon>
        <taxon>Buguloidea</taxon>
        <taxon>Bugulidae</taxon>
        <taxon>Bugula</taxon>
    </lineage>
</organism>
<dbReference type="Proteomes" id="UP000593567">
    <property type="component" value="Unassembled WGS sequence"/>
</dbReference>
<comment type="caution">
    <text evidence="1">The sequence shown here is derived from an EMBL/GenBank/DDBJ whole genome shotgun (WGS) entry which is preliminary data.</text>
</comment>
<evidence type="ECO:0000313" key="1">
    <source>
        <dbReference type="EMBL" id="KAF6035137.1"/>
    </source>
</evidence>
<gene>
    <name evidence="1" type="ORF">EB796_006560</name>
</gene>
<accession>A0A7J7KA93</accession>
<name>A0A7J7KA93_BUGNE</name>
<sequence>MFCAQRTYLYQFLHIIFSQSSINIKLIIWIKYNCFYHERHKSLRHCLPFSCTFCSYFSDNIFYYTFSLSSRHFGSKFLQ</sequence>
<evidence type="ECO:0000313" key="2">
    <source>
        <dbReference type="Proteomes" id="UP000593567"/>
    </source>
</evidence>
<keyword evidence="2" id="KW-1185">Reference proteome</keyword>
<dbReference type="EMBL" id="VXIV02000931">
    <property type="protein sequence ID" value="KAF6035137.1"/>
    <property type="molecule type" value="Genomic_DNA"/>
</dbReference>
<proteinExistence type="predicted"/>
<reference evidence="1" key="1">
    <citation type="submission" date="2020-06" db="EMBL/GenBank/DDBJ databases">
        <title>Draft genome of Bugula neritina, a colonial animal packing powerful symbionts and potential medicines.</title>
        <authorList>
            <person name="Rayko M."/>
        </authorList>
    </citation>
    <scope>NUCLEOTIDE SEQUENCE [LARGE SCALE GENOMIC DNA]</scope>
    <source>
        <strain evidence="1">Kwan_BN1</strain>
    </source>
</reference>